<feature type="compositionally biased region" description="Basic and acidic residues" evidence="1">
    <location>
        <begin position="148"/>
        <end position="163"/>
    </location>
</feature>
<dbReference type="InterPro" id="IPR006121">
    <property type="entry name" value="HMA_dom"/>
</dbReference>
<feature type="compositionally biased region" description="Basic and acidic residues" evidence="1">
    <location>
        <begin position="170"/>
        <end position="192"/>
    </location>
</feature>
<evidence type="ECO:0000256" key="1">
    <source>
        <dbReference type="SAM" id="MobiDB-lite"/>
    </source>
</evidence>
<dbReference type="PANTHER" id="PTHR46413">
    <property type="entry name" value="HEAVY METAL-ASSOCIATED ISOPRENYLATED PLANT PROTEIN 6"/>
    <property type="match status" value="1"/>
</dbReference>
<name>A0A8X8C7Q3_POPTO</name>
<feature type="domain" description="HMA" evidence="2">
    <location>
        <begin position="89"/>
        <end position="152"/>
    </location>
</feature>
<dbReference type="PROSITE" id="PS50846">
    <property type="entry name" value="HMA_2"/>
    <property type="match status" value="2"/>
</dbReference>
<organism evidence="3 4">
    <name type="scientific">Populus tomentosa</name>
    <name type="common">Chinese white poplar</name>
    <dbReference type="NCBI Taxonomy" id="118781"/>
    <lineage>
        <taxon>Eukaryota</taxon>
        <taxon>Viridiplantae</taxon>
        <taxon>Streptophyta</taxon>
        <taxon>Embryophyta</taxon>
        <taxon>Tracheophyta</taxon>
        <taxon>Spermatophyta</taxon>
        <taxon>Magnoliopsida</taxon>
        <taxon>eudicotyledons</taxon>
        <taxon>Gunneridae</taxon>
        <taxon>Pentapetalae</taxon>
        <taxon>rosids</taxon>
        <taxon>fabids</taxon>
        <taxon>Malpighiales</taxon>
        <taxon>Salicaceae</taxon>
        <taxon>Saliceae</taxon>
        <taxon>Populus</taxon>
    </lineage>
</organism>
<dbReference type="OrthoDB" id="773760at2759"/>
<reference evidence="3" key="1">
    <citation type="journal article" date="2020" name="bioRxiv">
        <title>Hybrid origin of Populus tomentosa Carr. identified through genome sequencing and phylogenomic analysis.</title>
        <authorList>
            <person name="An X."/>
            <person name="Gao K."/>
            <person name="Chen Z."/>
            <person name="Li J."/>
            <person name="Yang X."/>
            <person name="Yang X."/>
            <person name="Zhou J."/>
            <person name="Guo T."/>
            <person name="Zhao T."/>
            <person name="Huang S."/>
            <person name="Miao D."/>
            <person name="Khan W.U."/>
            <person name="Rao P."/>
            <person name="Ye M."/>
            <person name="Lei B."/>
            <person name="Liao W."/>
            <person name="Wang J."/>
            <person name="Ji L."/>
            <person name="Li Y."/>
            <person name="Guo B."/>
            <person name="Mustafa N.S."/>
            <person name="Li S."/>
            <person name="Yun Q."/>
            <person name="Keller S.R."/>
            <person name="Mao J."/>
            <person name="Zhang R."/>
            <person name="Strauss S.H."/>
        </authorList>
    </citation>
    <scope>NUCLEOTIDE SEQUENCE</scope>
    <source>
        <strain evidence="3">GM15</strain>
        <tissue evidence="3">Leaf</tissue>
    </source>
</reference>
<sequence>MMATSVDAIVDLWTKIAELLVIPLIPLQERRINPRPQKRRTYQLEVLSRIHNEEAVTKKRLMDAEKEGAKVEGEKKPAAGAGVKKDDGMFISVYKMDMHCEGCAKKIRHAVKHLDGVESVKTDCAGNKLTVMGKVDPAKIKARVEERTKKRVEIVSPQPKKDGGAAAGGGDKKADDKSEKKPEKQKEAEKPPQESTVVLKIRLHCEGCISKIEKIISKIKGVGGVTVDAAKDLVTVKGTMDVKDLAPYLKEKLKRGVEVEVSKMEYFGYPASASTFWFDGVDGQNQVVESYKNHYDHPYNYNQQGYSVMNQQGYVVDHHYPHPAPQMFSDENPNACSVM</sequence>
<dbReference type="PANTHER" id="PTHR46413:SF1">
    <property type="entry name" value="HEAVY METAL-ASSOCIATED ISOPRENYLATED PLANT PROTEIN 6"/>
    <property type="match status" value="1"/>
</dbReference>
<dbReference type="Proteomes" id="UP000886885">
    <property type="component" value="Chromosome 16D"/>
</dbReference>
<proteinExistence type="predicted"/>
<evidence type="ECO:0000313" key="4">
    <source>
        <dbReference type="Proteomes" id="UP000886885"/>
    </source>
</evidence>
<protein>
    <recommendedName>
        <fullName evidence="2">HMA domain-containing protein</fullName>
    </recommendedName>
</protein>
<feature type="region of interest" description="Disordered" evidence="1">
    <location>
        <begin position="148"/>
        <end position="195"/>
    </location>
</feature>
<evidence type="ECO:0000313" key="3">
    <source>
        <dbReference type="EMBL" id="KAG6744127.1"/>
    </source>
</evidence>
<accession>A0A8X8C7Q3</accession>
<feature type="domain" description="HMA" evidence="2">
    <location>
        <begin position="194"/>
        <end position="260"/>
    </location>
</feature>
<dbReference type="InterPro" id="IPR044594">
    <property type="entry name" value="HIPP01/3/5/6"/>
</dbReference>
<evidence type="ECO:0000259" key="2">
    <source>
        <dbReference type="PROSITE" id="PS50846"/>
    </source>
</evidence>
<dbReference type="Pfam" id="PF00403">
    <property type="entry name" value="HMA"/>
    <property type="match status" value="2"/>
</dbReference>
<dbReference type="CDD" id="cd00371">
    <property type="entry name" value="HMA"/>
    <property type="match status" value="1"/>
</dbReference>
<dbReference type="AlphaFoldDB" id="A0A8X8C7Q3"/>
<gene>
    <name evidence="3" type="ORF">POTOM_052836</name>
</gene>
<dbReference type="GO" id="GO:0046872">
    <property type="term" value="F:metal ion binding"/>
    <property type="evidence" value="ECO:0007669"/>
    <property type="project" value="InterPro"/>
</dbReference>
<keyword evidence="4" id="KW-1185">Reference proteome</keyword>
<dbReference type="EMBL" id="JAAWWB010000032">
    <property type="protein sequence ID" value="KAG6744127.1"/>
    <property type="molecule type" value="Genomic_DNA"/>
</dbReference>
<comment type="caution">
    <text evidence="3">The sequence shown here is derived from an EMBL/GenBank/DDBJ whole genome shotgun (WGS) entry which is preliminary data.</text>
</comment>